<evidence type="ECO:0000259" key="2">
    <source>
        <dbReference type="Pfam" id="PF19289"/>
    </source>
</evidence>
<protein>
    <recommendedName>
        <fullName evidence="2">Metalloprotease TldD/E C-terminal domain-containing protein</fullName>
    </recommendedName>
</protein>
<dbReference type="PANTHER" id="PTHR43666">
    <property type="entry name" value="TLDD PROTEIN"/>
    <property type="match status" value="1"/>
</dbReference>
<gene>
    <name evidence="3" type="ORF">B1B_17721</name>
</gene>
<dbReference type="InterPro" id="IPR045569">
    <property type="entry name" value="Metalloprtase-TldD/E_C"/>
</dbReference>
<dbReference type="GO" id="GO:0008237">
    <property type="term" value="F:metallopeptidase activity"/>
    <property type="evidence" value="ECO:0007669"/>
    <property type="project" value="InterPro"/>
</dbReference>
<dbReference type="EMBL" id="AUZY01011852">
    <property type="protein sequence ID" value="EQD32379.1"/>
    <property type="molecule type" value="Genomic_DNA"/>
</dbReference>
<dbReference type="Pfam" id="PF19289">
    <property type="entry name" value="PmbA_TldD_3rd"/>
    <property type="match status" value="1"/>
</dbReference>
<evidence type="ECO:0000256" key="1">
    <source>
        <dbReference type="SAM" id="MobiDB-lite"/>
    </source>
</evidence>
<sequence>NDGTRAAQELAGAIDALTNALPGARVSGAYHQGFEVLAVANSSGLRRGSRRSLAQASLLCEDLSREPPASGWAERASWDPDSVPWTDLAQEALATTPREPPRAVPPGRYRVLLAPAAVSDLLGHLFLSSLGAQAVDEGWSFLCQRSRTPPPSSVLALKEDPLLPRGSFRKPSTT</sequence>
<feature type="region of interest" description="Disordered" evidence="1">
    <location>
        <begin position="146"/>
        <end position="174"/>
    </location>
</feature>
<feature type="non-terminal residue" evidence="3">
    <location>
        <position position="174"/>
    </location>
</feature>
<reference evidence="3" key="2">
    <citation type="journal article" date="2014" name="ISME J.">
        <title>Microbial stratification in low pH oxic and suboxic macroscopic growths along an acid mine drainage.</title>
        <authorList>
            <person name="Mendez-Garcia C."/>
            <person name="Mesa V."/>
            <person name="Sprenger R.R."/>
            <person name="Richter M."/>
            <person name="Diez M.S."/>
            <person name="Solano J."/>
            <person name="Bargiela R."/>
            <person name="Golyshina O.V."/>
            <person name="Manteca A."/>
            <person name="Ramos J.L."/>
            <person name="Gallego J.R."/>
            <person name="Llorente I."/>
            <person name="Martins Dos Santos V.A."/>
            <person name="Jensen O.N."/>
            <person name="Pelaez A.I."/>
            <person name="Sanchez J."/>
            <person name="Ferrer M."/>
        </authorList>
    </citation>
    <scope>NUCLEOTIDE SEQUENCE</scope>
</reference>
<dbReference type="GO" id="GO:0006508">
    <property type="term" value="P:proteolysis"/>
    <property type="evidence" value="ECO:0007669"/>
    <property type="project" value="InterPro"/>
</dbReference>
<dbReference type="SUPFAM" id="SSF111283">
    <property type="entry name" value="Putative modulator of DNA gyrase, PmbA/TldD"/>
    <property type="match status" value="1"/>
</dbReference>
<reference evidence="3" key="1">
    <citation type="submission" date="2013-08" db="EMBL/GenBank/DDBJ databases">
        <authorList>
            <person name="Mendez C."/>
            <person name="Richter M."/>
            <person name="Ferrer M."/>
            <person name="Sanchez J."/>
        </authorList>
    </citation>
    <scope>NUCLEOTIDE SEQUENCE</scope>
</reference>
<organism evidence="3">
    <name type="scientific">mine drainage metagenome</name>
    <dbReference type="NCBI Taxonomy" id="410659"/>
    <lineage>
        <taxon>unclassified sequences</taxon>
        <taxon>metagenomes</taxon>
        <taxon>ecological metagenomes</taxon>
    </lineage>
</organism>
<dbReference type="PANTHER" id="PTHR43666:SF1">
    <property type="entry name" value="CONSERVED PROTEIN"/>
    <property type="match status" value="1"/>
</dbReference>
<feature type="domain" description="Metalloprotease TldD/E C-terminal" evidence="2">
    <location>
        <begin position="106"/>
        <end position="167"/>
    </location>
</feature>
<name>T0ZUK7_9ZZZZ</name>
<dbReference type="AlphaFoldDB" id="T0ZUK7"/>
<dbReference type="InterPro" id="IPR036059">
    <property type="entry name" value="TldD/PmbA_sf"/>
</dbReference>
<accession>T0ZUK7</accession>
<evidence type="ECO:0000313" key="3">
    <source>
        <dbReference type="EMBL" id="EQD32379.1"/>
    </source>
</evidence>
<feature type="non-terminal residue" evidence="3">
    <location>
        <position position="1"/>
    </location>
</feature>
<comment type="caution">
    <text evidence="3">The sequence shown here is derived from an EMBL/GenBank/DDBJ whole genome shotgun (WGS) entry which is preliminary data.</text>
</comment>
<proteinExistence type="predicted"/>